<dbReference type="AlphaFoldDB" id="Q11EC0"/>
<sequence length="140" mass="15564">MRLTDETQTLSGSARAPRPAQRLLDWARMAAPFLILAVILYSTLSPLDMRPRTGFPPHFEHFLAFALLGGLYAIAFPRRILLILFAIVLAAAGLELLQLTLTDRHARFADFAIKLMGGIVGGTGVWFVLRLFARFRLAGR</sequence>
<dbReference type="EMBL" id="CP000390">
    <property type="protein sequence ID" value="ABG64255.1"/>
    <property type="molecule type" value="Genomic_DNA"/>
</dbReference>
<dbReference type="KEGG" id="mes:Meso_2879"/>
<gene>
    <name evidence="2" type="ordered locus">Meso_2879</name>
</gene>
<dbReference type="eggNOG" id="ENOG50339FW">
    <property type="taxonomic scope" value="Bacteria"/>
</dbReference>
<organism evidence="2">
    <name type="scientific">Chelativorans sp. (strain BNC1)</name>
    <dbReference type="NCBI Taxonomy" id="266779"/>
    <lineage>
        <taxon>Bacteria</taxon>
        <taxon>Pseudomonadati</taxon>
        <taxon>Pseudomonadota</taxon>
        <taxon>Alphaproteobacteria</taxon>
        <taxon>Hyphomicrobiales</taxon>
        <taxon>Phyllobacteriaceae</taxon>
        <taxon>Chelativorans</taxon>
    </lineage>
</organism>
<keyword evidence="1" id="KW-0472">Membrane</keyword>
<evidence type="ECO:0000313" key="2">
    <source>
        <dbReference type="EMBL" id="ABG64255.1"/>
    </source>
</evidence>
<accession>Q11EC0</accession>
<keyword evidence="1" id="KW-1133">Transmembrane helix</keyword>
<feature type="transmembrane region" description="Helical" evidence="1">
    <location>
        <begin position="111"/>
        <end position="133"/>
    </location>
</feature>
<dbReference type="PIRSF" id="PIRSF033367">
    <property type="entry name" value="UCP033367_VanZ"/>
    <property type="match status" value="1"/>
</dbReference>
<feature type="transmembrane region" description="Helical" evidence="1">
    <location>
        <begin position="81"/>
        <end position="99"/>
    </location>
</feature>
<name>Q11EC0_CHESB</name>
<evidence type="ECO:0008006" key="3">
    <source>
        <dbReference type="Google" id="ProtNLM"/>
    </source>
</evidence>
<keyword evidence="1" id="KW-0812">Transmembrane</keyword>
<feature type="transmembrane region" description="Helical" evidence="1">
    <location>
        <begin position="55"/>
        <end position="74"/>
    </location>
</feature>
<dbReference type="STRING" id="266779.Meso_2879"/>
<evidence type="ECO:0000256" key="1">
    <source>
        <dbReference type="SAM" id="Phobius"/>
    </source>
</evidence>
<reference evidence="2" key="1">
    <citation type="submission" date="2006-06" db="EMBL/GenBank/DDBJ databases">
        <title>Complete sequence of chromosome of Chelativorans sp. BNC1.</title>
        <authorList>
            <consortium name="US DOE Joint Genome Institute"/>
            <person name="Copeland A."/>
            <person name="Lucas S."/>
            <person name="Lapidus A."/>
            <person name="Barry K."/>
            <person name="Detter J.C."/>
            <person name="Glavina del Rio T."/>
            <person name="Hammon N."/>
            <person name="Israni S."/>
            <person name="Dalin E."/>
            <person name="Tice H."/>
            <person name="Pitluck S."/>
            <person name="Chertkov O."/>
            <person name="Brettin T."/>
            <person name="Bruce D."/>
            <person name="Han C."/>
            <person name="Tapia R."/>
            <person name="Gilna P."/>
            <person name="Schmutz J."/>
            <person name="Larimer F."/>
            <person name="Land M."/>
            <person name="Hauser L."/>
            <person name="Kyrpides N."/>
            <person name="Mikhailova N."/>
            <person name="Richardson P."/>
        </authorList>
    </citation>
    <scope>NUCLEOTIDE SEQUENCE</scope>
    <source>
        <strain evidence="2">BNC1</strain>
    </source>
</reference>
<protein>
    <recommendedName>
        <fullName evidence="3">VanZ-like domain-containing protein</fullName>
    </recommendedName>
</protein>
<feature type="transmembrane region" description="Helical" evidence="1">
    <location>
        <begin position="23"/>
        <end position="43"/>
    </location>
</feature>
<proteinExistence type="predicted"/>
<dbReference type="InterPro" id="IPR017015">
    <property type="entry name" value="UCP033367_VanZ"/>
</dbReference>
<dbReference type="HOGENOM" id="CLU_130407_0_1_5"/>